<feature type="compositionally biased region" description="Acidic residues" evidence="7">
    <location>
        <begin position="115"/>
        <end position="125"/>
    </location>
</feature>
<dbReference type="InterPro" id="IPR035979">
    <property type="entry name" value="RBD_domain_sf"/>
</dbReference>
<dbReference type="GO" id="GO:0003723">
    <property type="term" value="F:RNA binding"/>
    <property type="evidence" value="ECO:0007669"/>
    <property type="project" value="UniProtKB-UniRule"/>
</dbReference>
<feature type="compositionally biased region" description="Basic and acidic residues" evidence="7">
    <location>
        <begin position="236"/>
        <end position="245"/>
    </location>
</feature>
<dbReference type="PANTHER" id="PTHR15608">
    <property type="entry name" value="SPLICING FACTOR U2AF-ASSOCIATED PROTEIN 2"/>
    <property type="match status" value="1"/>
</dbReference>
<evidence type="ECO:0000313" key="10">
    <source>
        <dbReference type="Proteomes" id="UP001165080"/>
    </source>
</evidence>
<feature type="compositionally biased region" description="Acidic residues" evidence="7">
    <location>
        <begin position="248"/>
        <end position="261"/>
    </location>
</feature>
<dbReference type="Pfam" id="PF00076">
    <property type="entry name" value="RRM_1"/>
    <property type="match status" value="2"/>
</dbReference>
<reference evidence="9 10" key="1">
    <citation type="journal article" date="2023" name="Commun. Biol.">
        <title>Reorganization of the ancestral sex-determining regions during the evolution of trioecy in Pleodorina starrii.</title>
        <authorList>
            <person name="Takahashi K."/>
            <person name="Suzuki S."/>
            <person name="Kawai-Toyooka H."/>
            <person name="Yamamoto K."/>
            <person name="Hamaji T."/>
            <person name="Ootsuki R."/>
            <person name="Yamaguchi H."/>
            <person name="Kawachi M."/>
            <person name="Higashiyama T."/>
            <person name="Nozaki H."/>
        </authorList>
    </citation>
    <scope>NUCLEOTIDE SEQUENCE [LARGE SCALE GENOMIC DNA]</scope>
    <source>
        <strain evidence="9 10">NIES-4479</strain>
    </source>
</reference>
<dbReference type="Pfam" id="PF14237">
    <property type="entry name" value="GYF_2"/>
    <property type="match status" value="1"/>
</dbReference>
<dbReference type="InterPro" id="IPR025640">
    <property type="entry name" value="GYF_2"/>
</dbReference>
<protein>
    <recommendedName>
        <fullName evidence="8">RRM domain-containing protein</fullName>
    </recommendedName>
</protein>
<evidence type="ECO:0000259" key="8">
    <source>
        <dbReference type="PROSITE" id="PS50102"/>
    </source>
</evidence>
<keyword evidence="3" id="KW-0677">Repeat</keyword>
<dbReference type="PANTHER" id="PTHR15608:SF0">
    <property type="entry name" value="HIV TAT-SPECIFIC FACTOR 1"/>
    <property type="match status" value="1"/>
</dbReference>
<feature type="compositionally biased region" description="Basic residues" evidence="7">
    <location>
        <begin position="265"/>
        <end position="274"/>
    </location>
</feature>
<dbReference type="GO" id="GO:0005686">
    <property type="term" value="C:U2 snRNP"/>
    <property type="evidence" value="ECO:0007669"/>
    <property type="project" value="TreeGrafter"/>
</dbReference>
<keyword evidence="5" id="KW-0508">mRNA splicing</keyword>
<gene>
    <name evidence="9" type="primary">PLEST000316</name>
    <name evidence="9" type="ORF">PLESTB_000352100</name>
</gene>
<dbReference type="CDD" id="cd12285">
    <property type="entry name" value="RRM3_RBM39_like"/>
    <property type="match status" value="1"/>
</dbReference>
<dbReference type="OrthoDB" id="10258585at2759"/>
<dbReference type="InterPro" id="IPR003954">
    <property type="entry name" value="RRM_euk-type"/>
</dbReference>
<evidence type="ECO:0000256" key="3">
    <source>
        <dbReference type="ARBA" id="ARBA00022737"/>
    </source>
</evidence>
<keyword evidence="4 6" id="KW-0694">RNA-binding</keyword>
<dbReference type="SMART" id="SM00360">
    <property type="entry name" value="RRM"/>
    <property type="match status" value="2"/>
</dbReference>
<keyword evidence="10" id="KW-1185">Reference proteome</keyword>
<dbReference type="AlphaFoldDB" id="A0A9W6EYN6"/>
<feature type="compositionally biased region" description="Basic and acidic residues" evidence="7">
    <location>
        <begin position="58"/>
        <end position="69"/>
    </location>
</feature>
<dbReference type="FunFam" id="3.30.70.330:FF:000329">
    <property type="entry name" value="splicing factor U2AF-associated protein 2"/>
    <property type="match status" value="1"/>
</dbReference>
<dbReference type="InterPro" id="IPR034393">
    <property type="entry name" value="TatSF1-like"/>
</dbReference>
<evidence type="ECO:0000256" key="4">
    <source>
        <dbReference type="ARBA" id="ARBA00022884"/>
    </source>
</evidence>
<organism evidence="9 10">
    <name type="scientific">Pleodorina starrii</name>
    <dbReference type="NCBI Taxonomy" id="330485"/>
    <lineage>
        <taxon>Eukaryota</taxon>
        <taxon>Viridiplantae</taxon>
        <taxon>Chlorophyta</taxon>
        <taxon>core chlorophytes</taxon>
        <taxon>Chlorophyceae</taxon>
        <taxon>CS clade</taxon>
        <taxon>Chlamydomonadales</taxon>
        <taxon>Volvocaceae</taxon>
        <taxon>Pleodorina</taxon>
    </lineage>
</organism>
<evidence type="ECO:0000256" key="5">
    <source>
        <dbReference type="ARBA" id="ARBA00023187"/>
    </source>
</evidence>
<feature type="region of interest" description="Disordered" evidence="7">
    <location>
        <begin position="58"/>
        <end position="80"/>
    </location>
</feature>
<feature type="region of interest" description="Disordered" evidence="7">
    <location>
        <begin position="99"/>
        <end position="125"/>
    </location>
</feature>
<feature type="domain" description="RRM" evidence="8">
    <location>
        <begin position="435"/>
        <end position="501"/>
    </location>
</feature>
<dbReference type="InterPro" id="IPR034392">
    <property type="entry name" value="TatSF1-like_RRM1"/>
</dbReference>
<proteinExistence type="inferred from homology"/>
<dbReference type="InterPro" id="IPR012677">
    <property type="entry name" value="Nucleotide-bd_a/b_plait_sf"/>
</dbReference>
<dbReference type="EMBL" id="BRXU01000003">
    <property type="protein sequence ID" value="GLC50188.1"/>
    <property type="molecule type" value="Genomic_DNA"/>
</dbReference>
<feature type="compositionally biased region" description="Low complexity" evidence="7">
    <location>
        <begin position="99"/>
        <end position="114"/>
    </location>
</feature>
<dbReference type="Gene3D" id="3.30.70.330">
    <property type="match status" value="2"/>
</dbReference>
<dbReference type="PROSITE" id="PS50102">
    <property type="entry name" value="RRM"/>
    <property type="match status" value="2"/>
</dbReference>
<dbReference type="SMART" id="SM00361">
    <property type="entry name" value="RRM_1"/>
    <property type="match status" value="1"/>
</dbReference>
<evidence type="ECO:0000256" key="7">
    <source>
        <dbReference type="SAM" id="MobiDB-lite"/>
    </source>
</evidence>
<feature type="domain" description="RRM" evidence="8">
    <location>
        <begin position="291"/>
        <end position="379"/>
    </location>
</feature>
<sequence length="582" mass="62840">MSSGWWVANPTGGPPVGPYSEPALKGLLDDGHITADSHVWCEGRTEWKKLRDTDDLKYMTEADGGDGRPKKARREVSPGTELENLEAELAAMRAEQAAKAAEAAAEAAGPGDAPETPEELEFEDDDGTVYVWDKRLRKYMPKEGQLGKGDAPAPEGVGYDIDAMTYQPEDEVIPILAEVRAAEVEAEAEEAQKRERKKGGQGASTSDAKGDPSDAANGSKANAKKEGAAAPGKGKRPLEEAKDGAGAEGEDGGAEGAEGEEEAHRGKKAKGGKGNKKEDQQANWFDLKINTNVYVTGLPLDVTVQEVNETFSKCGIVKVDEKGHPRIKLYRDKATGLLKGDALVSYLKEPSVDLACRFLHQSYFRAGSGTPLTVEPAKFEMKGEKYQPKASNKKEKKKQLAQLEQRALGWGGFDDKAPAEKTTAVLTQMFAPDDFLENMLLAEELEQDVRAECTKLGTIEKVRIFKHNPQGVVTVRFRTPEAAQQCVTLMNGRYFAGRRLEAFMWDGFTNYNVKPKETAEEEQARLEAFARELEAKGETAAAAAASVAAAAAGKVAEGARAASATSVAPAHEQQQQQQKEAA</sequence>
<comment type="caution">
    <text evidence="9">The sequence shown here is derived from an EMBL/GenBank/DDBJ whole genome shotgun (WGS) entry which is preliminary data.</text>
</comment>
<evidence type="ECO:0000256" key="2">
    <source>
        <dbReference type="ARBA" id="ARBA00022664"/>
    </source>
</evidence>
<dbReference type="Proteomes" id="UP001165080">
    <property type="component" value="Unassembled WGS sequence"/>
</dbReference>
<dbReference type="GO" id="GO:0000398">
    <property type="term" value="P:mRNA splicing, via spliceosome"/>
    <property type="evidence" value="ECO:0007669"/>
    <property type="project" value="InterPro"/>
</dbReference>
<dbReference type="InterPro" id="IPR000504">
    <property type="entry name" value="RRM_dom"/>
</dbReference>
<accession>A0A9W6EYN6</accession>
<keyword evidence="2" id="KW-0507">mRNA processing</keyword>
<name>A0A9W6EYN6_9CHLO</name>
<dbReference type="CDD" id="cd12281">
    <property type="entry name" value="RRM1_TatSF1_like"/>
    <property type="match status" value="1"/>
</dbReference>
<comment type="similarity">
    <text evidence="1">Belongs to the HTATSF1 family.</text>
</comment>
<evidence type="ECO:0000313" key="9">
    <source>
        <dbReference type="EMBL" id="GLC50188.1"/>
    </source>
</evidence>
<dbReference type="GO" id="GO:0005684">
    <property type="term" value="C:U2-type spliceosomal complex"/>
    <property type="evidence" value="ECO:0007669"/>
    <property type="project" value="TreeGrafter"/>
</dbReference>
<evidence type="ECO:0000256" key="1">
    <source>
        <dbReference type="ARBA" id="ARBA00007747"/>
    </source>
</evidence>
<feature type="region of interest" description="Disordered" evidence="7">
    <location>
        <begin position="560"/>
        <end position="582"/>
    </location>
</feature>
<dbReference type="SUPFAM" id="SSF54928">
    <property type="entry name" value="RNA-binding domain, RBD"/>
    <property type="match status" value="2"/>
</dbReference>
<feature type="region of interest" description="Disordered" evidence="7">
    <location>
        <begin position="186"/>
        <end position="278"/>
    </location>
</feature>
<evidence type="ECO:0000256" key="6">
    <source>
        <dbReference type="PROSITE-ProRule" id="PRU00176"/>
    </source>
</evidence>
<dbReference type="FunFam" id="3.30.70.330:FF:000105">
    <property type="entry name" value="HIV Tat-specific factor 1 homolog"/>
    <property type="match status" value="1"/>
</dbReference>